<keyword evidence="7" id="KW-0813">Transport</keyword>
<comment type="subcellular location">
    <subcellularLocation>
        <location evidence="1">Cell membrane</location>
        <topology evidence="1">Single-pass membrane protein</topology>
    </subcellularLocation>
    <subcellularLocation>
        <location evidence="7">Cell membrane</location>
        <topology evidence="7">Single-pass type II membrane protein</topology>
    </subcellularLocation>
</comment>
<protein>
    <submittedName>
        <fullName evidence="10">Biopolymer transporter ExbD</fullName>
    </submittedName>
</protein>
<reference evidence="10 11" key="1">
    <citation type="submission" date="2021-04" db="EMBL/GenBank/DDBJ databases">
        <title>Whole genome sequence of Jiella sp. KSK16Y-1.</title>
        <authorList>
            <person name="Tuo L."/>
        </authorList>
    </citation>
    <scope>NUCLEOTIDE SEQUENCE [LARGE SCALE GENOMIC DNA]</scope>
    <source>
        <strain evidence="10 11">KSK16Y-1</strain>
    </source>
</reference>
<keyword evidence="5 9" id="KW-1133">Transmembrane helix</keyword>
<evidence type="ECO:0000313" key="10">
    <source>
        <dbReference type="EMBL" id="MBP0616737.1"/>
    </source>
</evidence>
<keyword evidence="6 9" id="KW-0472">Membrane</keyword>
<proteinExistence type="inferred from homology"/>
<evidence type="ECO:0000256" key="7">
    <source>
        <dbReference type="RuleBase" id="RU003879"/>
    </source>
</evidence>
<evidence type="ECO:0000256" key="1">
    <source>
        <dbReference type="ARBA" id="ARBA00004162"/>
    </source>
</evidence>
<comment type="similarity">
    <text evidence="2 7">Belongs to the ExbD/TolR family.</text>
</comment>
<sequence>MMSRRAKAAGGGLSLSRKRRRPRSDPAIPTINVVFLLLLFFILAGTVTAPQEAAIDPARTGDGPGGRLPRPLLTITTDAALGLDGQSISRDGLGAAVAELARQSDGKRPVIHVLAARDLPADTLVWALGEISAAGAATSLVVLKADRPGERTRP</sequence>
<feature type="transmembrane region" description="Helical" evidence="9">
    <location>
        <begin position="124"/>
        <end position="143"/>
    </location>
</feature>
<dbReference type="Proteomes" id="UP000678276">
    <property type="component" value="Unassembled WGS sequence"/>
</dbReference>
<evidence type="ECO:0000256" key="3">
    <source>
        <dbReference type="ARBA" id="ARBA00022475"/>
    </source>
</evidence>
<evidence type="ECO:0000256" key="4">
    <source>
        <dbReference type="ARBA" id="ARBA00022692"/>
    </source>
</evidence>
<evidence type="ECO:0000256" key="6">
    <source>
        <dbReference type="ARBA" id="ARBA00023136"/>
    </source>
</evidence>
<keyword evidence="3" id="KW-1003">Cell membrane</keyword>
<evidence type="ECO:0000256" key="2">
    <source>
        <dbReference type="ARBA" id="ARBA00005811"/>
    </source>
</evidence>
<dbReference type="Pfam" id="PF02472">
    <property type="entry name" value="ExbD"/>
    <property type="match status" value="1"/>
</dbReference>
<keyword evidence="11" id="KW-1185">Reference proteome</keyword>
<comment type="caution">
    <text evidence="10">The sequence shown here is derived from an EMBL/GenBank/DDBJ whole genome shotgun (WGS) entry which is preliminary data.</text>
</comment>
<evidence type="ECO:0000256" key="9">
    <source>
        <dbReference type="SAM" id="Phobius"/>
    </source>
</evidence>
<gene>
    <name evidence="10" type="ORF">J6595_14200</name>
</gene>
<name>A0ABS4BJ07_9HYPH</name>
<evidence type="ECO:0000256" key="5">
    <source>
        <dbReference type="ARBA" id="ARBA00022989"/>
    </source>
</evidence>
<keyword evidence="4 7" id="KW-0812">Transmembrane</keyword>
<evidence type="ECO:0000313" key="11">
    <source>
        <dbReference type="Proteomes" id="UP000678276"/>
    </source>
</evidence>
<keyword evidence="7" id="KW-0653">Protein transport</keyword>
<feature type="region of interest" description="Disordered" evidence="8">
    <location>
        <begin position="1"/>
        <end position="23"/>
    </location>
</feature>
<evidence type="ECO:0000256" key="8">
    <source>
        <dbReference type="SAM" id="MobiDB-lite"/>
    </source>
</evidence>
<dbReference type="InterPro" id="IPR003400">
    <property type="entry name" value="ExbD"/>
</dbReference>
<dbReference type="RefSeq" id="WP_209595229.1">
    <property type="nucleotide sequence ID" value="NZ_JAGJCF010000010.1"/>
</dbReference>
<accession>A0ABS4BJ07</accession>
<organism evidence="10 11">
    <name type="scientific">Jiella mangrovi</name>
    <dbReference type="NCBI Taxonomy" id="2821407"/>
    <lineage>
        <taxon>Bacteria</taxon>
        <taxon>Pseudomonadati</taxon>
        <taxon>Pseudomonadota</taxon>
        <taxon>Alphaproteobacteria</taxon>
        <taxon>Hyphomicrobiales</taxon>
        <taxon>Aurantimonadaceae</taxon>
        <taxon>Jiella</taxon>
    </lineage>
</organism>
<dbReference type="EMBL" id="JAGJCF010000010">
    <property type="protein sequence ID" value="MBP0616737.1"/>
    <property type="molecule type" value="Genomic_DNA"/>
</dbReference>